<name>A0A8X6QHE6_NEPPI</name>
<evidence type="ECO:0000313" key="1">
    <source>
        <dbReference type="EMBL" id="GFU14453.1"/>
    </source>
</evidence>
<gene>
    <name evidence="1" type="ORF">NPIL_275841</name>
</gene>
<dbReference type="Proteomes" id="UP000887013">
    <property type="component" value="Unassembled WGS sequence"/>
</dbReference>
<proteinExistence type="predicted"/>
<organism evidence="1 2">
    <name type="scientific">Nephila pilipes</name>
    <name type="common">Giant wood spider</name>
    <name type="synonym">Nephila maculata</name>
    <dbReference type="NCBI Taxonomy" id="299642"/>
    <lineage>
        <taxon>Eukaryota</taxon>
        <taxon>Metazoa</taxon>
        <taxon>Ecdysozoa</taxon>
        <taxon>Arthropoda</taxon>
        <taxon>Chelicerata</taxon>
        <taxon>Arachnida</taxon>
        <taxon>Araneae</taxon>
        <taxon>Araneomorphae</taxon>
        <taxon>Entelegynae</taxon>
        <taxon>Araneoidea</taxon>
        <taxon>Nephilidae</taxon>
        <taxon>Nephila</taxon>
    </lineage>
</organism>
<accession>A0A8X6QHE6</accession>
<reference evidence="1" key="1">
    <citation type="submission" date="2020-08" db="EMBL/GenBank/DDBJ databases">
        <title>Multicomponent nature underlies the extraordinary mechanical properties of spider dragline silk.</title>
        <authorList>
            <person name="Kono N."/>
            <person name="Nakamura H."/>
            <person name="Mori M."/>
            <person name="Yoshida Y."/>
            <person name="Ohtoshi R."/>
            <person name="Malay A.D."/>
            <person name="Moran D.A.P."/>
            <person name="Tomita M."/>
            <person name="Numata K."/>
            <person name="Arakawa K."/>
        </authorList>
    </citation>
    <scope>NUCLEOTIDE SEQUENCE</scope>
</reference>
<protein>
    <submittedName>
        <fullName evidence="1">Uncharacterized protein</fullName>
    </submittedName>
</protein>
<dbReference type="AlphaFoldDB" id="A0A8X6QHE6"/>
<comment type="caution">
    <text evidence="1">The sequence shown here is derived from an EMBL/GenBank/DDBJ whole genome shotgun (WGS) entry which is preliminary data.</text>
</comment>
<sequence length="86" mass="9116">MTSSPAKRFPPFGCGHNFVIEQLLKAAGVSHWSPFSFGWSISNAFGSIPLISSSAMSSVGIDSQDFIHLIQSSTPTPPPKSHGNLS</sequence>
<evidence type="ECO:0000313" key="2">
    <source>
        <dbReference type="Proteomes" id="UP000887013"/>
    </source>
</evidence>
<keyword evidence="2" id="KW-1185">Reference proteome</keyword>
<dbReference type="EMBL" id="BMAW01029958">
    <property type="protein sequence ID" value="GFU14453.1"/>
    <property type="molecule type" value="Genomic_DNA"/>
</dbReference>